<dbReference type="AlphaFoldDB" id="A0A504J737"/>
<organism evidence="3 4">
    <name type="scientific">Aquimarina algicola</name>
    <dbReference type="NCBI Taxonomy" id="2589995"/>
    <lineage>
        <taxon>Bacteria</taxon>
        <taxon>Pseudomonadati</taxon>
        <taxon>Bacteroidota</taxon>
        <taxon>Flavobacteriia</taxon>
        <taxon>Flavobacteriales</taxon>
        <taxon>Flavobacteriaceae</taxon>
        <taxon>Aquimarina</taxon>
    </lineage>
</organism>
<protein>
    <submittedName>
        <fullName evidence="3">Formylglycine-generating enzyme family protein</fullName>
    </submittedName>
</protein>
<dbReference type="PANTHER" id="PTHR23150">
    <property type="entry name" value="SULFATASE MODIFYING FACTOR 1, 2"/>
    <property type="match status" value="1"/>
</dbReference>
<evidence type="ECO:0000256" key="1">
    <source>
        <dbReference type="SAM" id="Phobius"/>
    </source>
</evidence>
<name>A0A504J737_9FLAO</name>
<sequence>MYNQSQSERISTSIFKSKIYIFNIKLIWFYLLGICALFSCKKEIKTFSPKDFNKKEKTTSKSFDLITKIPEGTSIPDGMQWIPGGEFYQGAVDHDTMAMNHEKPRHKVAVKGFFMDTVEVTNAQFKKFVEATGYITLAERPVNWEVLKLQLPPNTPRPHNSILQPGSLVFHKTKSSVTNFRNYAQWWNWTIGANWKHPSGPKSSIEGKDNQPVVHIAFEDALAYCKWAKKRLPTEAEWEYAARGGIENDIFFWGNDHTTLTENANTWTGEFPVYNDQKDGTEYLADVGSYSSNSYGLYDMAGNVWEWTTDWYNVDYYKEISQQDVTVNPKGASKPLNPSNPYATEKIIKGGSFLCSDTYCASYRSSARMNASPDSSTDHIGFRTVVSIDQLLSKTSN</sequence>
<dbReference type="RefSeq" id="WP_140594760.1">
    <property type="nucleotide sequence ID" value="NZ_VFWZ01000005.1"/>
</dbReference>
<keyword evidence="4" id="KW-1185">Reference proteome</keyword>
<dbReference type="InterPro" id="IPR005532">
    <property type="entry name" value="SUMF_dom"/>
</dbReference>
<evidence type="ECO:0000313" key="4">
    <source>
        <dbReference type="Proteomes" id="UP000315540"/>
    </source>
</evidence>
<dbReference type="InterPro" id="IPR051043">
    <property type="entry name" value="Sulfatase_Mod_Factor_Kinase"/>
</dbReference>
<reference evidence="3 4" key="1">
    <citation type="submission" date="2019-06" db="EMBL/GenBank/DDBJ databases">
        <authorList>
            <person name="Meng X."/>
        </authorList>
    </citation>
    <scope>NUCLEOTIDE SEQUENCE [LARGE SCALE GENOMIC DNA]</scope>
    <source>
        <strain evidence="3 4">M625</strain>
    </source>
</reference>
<feature type="transmembrane region" description="Helical" evidence="1">
    <location>
        <begin position="20"/>
        <end position="39"/>
    </location>
</feature>
<gene>
    <name evidence="3" type="ORF">FHK87_15940</name>
</gene>
<dbReference type="Pfam" id="PF03781">
    <property type="entry name" value="FGE-sulfatase"/>
    <property type="match status" value="1"/>
</dbReference>
<dbReference type="InterPro" id="IPR016187">
    <property type="entry name" value="CTDL_fold"/>
</dbReference>
<feature type="domain" description="Sulfatase-modifying factor enzyme-like" evidence="2">
    <location>
        <begin position="78"/>
        <end position="385"/>
    </location>
</feature>
<evidence type="ECO:0000313" key="3">
    <source>
        <dbReference type="EMBL" id="TPN84425.1"/>
    </source>
</evidence>
<keyword evidence="1" id="KW-0812">Transmembrane</keyword>
<dbReference type="OrthoDB" id="9768004at2"/>
<dbReference type="GO" id="GO:0120147">
    <property type="term" value="F:formylglycine-generating oxidase activity"/>
    <property type="evidence" value="ECO:0007669"/>
    <property type="project" value="TreeGrafter"/>
</dbReference>
<proteinExistence type="predicted"/>
<dbReference type="Gene3D" id="3.90.1580.10">
    <property type="entry name" value="paralog of FGE (formylglycine-generating enzyme)"/>
    <property type="match status" value="1"/>
</dbReference>
<dbReference type="EMBL" id="VFWZ01000005">
    <property type="protein sequence ID" value="TPN84425.1"/>
    <property type="molecule type" value="Genomic_DNA"/>
</dbReference>
<keyword evidence="1" id="KW-1133">Transmembrane helix</keyword>
<accession>A0A504J737</accession>
<comment type="caution">
    <text evidence="3">The sequence shown here is derived from an EMBL/GenBank/DDBJ whole genome shotgun (WGS) entry which is preliminary data.</text>
</comment>
<keyword evidence="1" id="KW-0472">Membrane</keyword>
<evidence type="ECO:0000259" key="2">
    <source>
        <dbReference type="Pfam" id="PF03781"/>
    </source>
</evidence>
<dbReference type="InterPro" id="IPR042095">
    <property type="entry name" value="SUMF_sf"/>
</dbReference>
<dbReference type="PANTHER" id="PTHR23150:SF19">
    <property type="entry name" value="FORMYLGLYCINE-GENERATING ENZYME"/>
    <property type="match status" value="1"/>
</dbReference>
<dbReference type="SUPFAM" id="SSF56436">
    <property type="entry name" value="C-type lectin-like"/>
    <property type="match status" value="1"/>
</dbReference>
<dbReference type="Proteomes" id="UP000315540">
    <property type="component" value="Unassembled WGS sequence"/>
</dbReference>